<evidence type="ECO:0000313" key="6">
    <source>
        <dbReference type="Proteomes" id="UP000226525"/>
    </source>
</evidence>
<feature type="domain" description="Carbohydrate kinase PfkB" evidence="4">
    <location>
        <begin position="49"/>
        <end position="318"/>
    </location>
</feature>
<dbReference type="InterPro" id="IPR002173">
    <property type="entry name" value="Carboh/pur_kinase_PfkB_CS"/>
</dbReference>
<sequence>MPQKPIDVYGIGNPLMDLLVHIPASFLEKQELEANRMYLVHQERQQELIEELQSGQNEVISAPGGSAANTMSGLALIGSNVAYTGKLGQDALGQLYEQLLAKEGVTTRFGFGAGSSGSSLILVGEDGSRTMNTFLGMCQELHPSDIDAELMHQARYLYIEGYLWDTEIQQDAVSQAIGLAKKHGTKVALSLSDPFCAQRHQEAFHRLVREDVDLLFCNQEEAFALLNTEISQEALEYLATQVETVAFTMGARGALVCEQREMFYIDPRRVNVVDTTGAGDAFAAGFLYGLTHEKSIFESGVLATAMAAEVIQRMGPRLDKAIKGKMQILFGSHN</sequence>
<dbReference type="AlphaFoldDB" id="A0A2D6YG44"/>
<evidence type="ECO:0000313" key="5">
    <source>
        <dbReference type="EMBL" id="MAH62128.1"/>
    </source>
</evidence>
<gene>
    <name evidence="5" type="ORF">CMN54_01505</name>
</gene>
<reference evidence="6" key="1">
    <citation type="submission" date="2017-09" db="EMBL/GenBank/DDBJ databases">
        <title>The Reconstruction of 2,631 Draft Metagenome-Assembled Genomes from the Global Oceans.</title>
        <authorList>
            <person name="Tully B.J."/>
            <person name="Graham E.D."/>
            <person name="Heidelberg J.F."/>
        </authorList>
    </citation>
    <scope>NUCLEOTIDE SEQUENCE [LARGE SCALE GENOMIC DNA]</scope>
</reference>
<proteinExistence type="inferred from homology"/>
<dbReference type="InterPro" id="IPR052700">
    <property type="entry name" value="Carb_kinase_PfkB-like"/>
</dbReference>
<evidence type="ECO:0000256" key="1">
    <source>
        <dbReference type="ARBA" id="ARBA00010688"/>
    </source>
</evidence>
<dbReference type="PANTHER" id="PTHR43320">
    <property type="entry name" value="SUGAR KINASE"/>
    <property type="match status" value="1"/>
</dbReference>
<comment type="caution">
    <text evidence="5">The sequence shown here is derived from an EMBL/GenBank/DDBJ whole genome shotgun (WGS) entry which is preliminary data.</text>
</comment>
<dbReference type="PANTHER" id="PTHR43320:SF3">
    <property type="entry name" value="CARBOHYDRATE KINASE PFKB DOMAIN-CONTAINING PROTEIN"/>
    <property type="match status" value="1"/>
</dbReference>
<dbReference type="EMBL" id="NZEX01000014">
    <property type="protein sequence ID" value="MAH62128.1"/>
    <property type="molecule type" value="Genomic_DNA"/>
</dbReference>
<evidence type="ECO:0000259" key="4">
    <source>
        <dbReference type="Pfam" id="PF00294"/>
    </source>
</evidence>
<dbReference type="PROSITE" id="PS00584">
    <property type="entry name" value="PFKB_KINASES_2"/>
    <property type="match status" value="1"/>
</dbReference>
<evidence type="ECO:0000256" key="3">
    <source>
        <dbReference type="ARBA" id="ARBA00022777"/>
    </source>
</evidence>
<dbReference type="SUPFAM" id="SSF53613">
    <property type="entry name" value="Ribokinase-like"/>
    <property type="match status" value="1"/>
</dbReference>
<dbReference type="Proteomes" id="UP000226525">
    <property type="component" value="Unassembled WGS sequence"/>
</dbReference>
<evidence type="ECO:0000256" key="2">
    <source>
        <dbReference type="ARBA" id="ARBA00022679"/>
    </source>
</evidence>
<comment type="similarity">
    <text evidence="1">Belongs to the carbohydrate kinase PfkB family.</text>
</comment>
<dbReference type="Pfam" id="PF00294">
    <property type="entry name" value="PfkB"/>
    <property type="match status" value="1"/>
</dbReference>
<dbReference type="CDD" id="cd01168">
    <property type="entry name" value="adenosine_kinase"/>
    <property type="match status" value="1"/>
</dbReference>
<dbReference type="InterPro" id="IPR011611">
    <property type="entry name" value="PfkB_dom"/>
</dbReference>
<keyword evidence="2" id="KW-0808">Transferase</keyword>
<dbReference type="GO" id="GO:0016301">
    <property type="term" value="F:kinase activity"/>
    <property type="evidence" value="ECO:0007669"/>
    <property type="project" value="UniProtKB-KW"/>
</dbReference>
<protein>
    <submittedName>
        <fullName evidence="5">Adenosine kinase</fullName>
    </submittedName>
</protein>
<dbReference type="Gene3D" id="3.40.1190.20">
    <property type="match status" value="1"/>
</dbReference>
<organism evidence="5 6">
    <name type="scientific">SAR324 cluster bacterium</name>
    <dbReference type="NCBI Taxonomy" id="2024889"/>
    <lineage>
        <taxon>Bacteria</taxon>
        <taxon>Deltaproteobacteria</taxon>
        <taxon>SAR324 cluster</taxon>
    </lineage>
</organism>
<dbReference type="InterPro" id="IPR029056">
    <property type="entry name" value="Ribokinase-like"/>
</dbReference>
<keyword evidence="3 5" id="KW-0418">Kinase</keyword>
<accession>A0A2D6YG44</accession>
<name>A0A2D6YG44_9DELT</name>